<gene>
    <name evidence="2" type="ORF">PEX2_064240</name>
</gene>
<feature type="compositionally biased region" description="Basic and acidic residues" evidence="1">
    <location>
        <begin position="1"/>
        <end position="10"/>
    </location>
</feature>
<comment type="caution">
    <text evidence="2">The sequence shown here is derived from an EMBL/GenBank/DDBJ whole genome shotgun (WGS) entry which is preliminary data.</text>
</comment>
<feature type="compositionally biased region" description="Polar residues" evidence="1">
    <location>
        <begin position="11"/>
        <end position="21"/>
    </location>
</feature>
<dbReference type="AlphaFoldDB" id="A0A0A2KQH5"/>
<proteinExistence type="predicted"/>
<evidence type="ECO:0000256" key="1">
    <source>
        <dbReference type="SAM" id="MobiDB-lite"/>
    </source>
</evidence>
<name>A0A0A2KQH5_PENEN</name>
<sequence>MPYKNKKSEADNQSELEQGTNRVLGIDRPETQVEKRCWGTVILAVVLFISFNTQHRVKFPPE</sequence>
<dbReference type="EMBL" id="JQFZ01000275">
    <property type="protein sequence ID" value="KGO51962.1"/>
    <property type="molecule type" value="Genomic_DNA"/>
</dbReference>
<reference evidence="2 3" key="1">
    <citation type="journal article" date="2015" name="Mol. Plant Microbe Interact.">
        <title>Genome, transcriptome, and functional analyses of Penicillium expansum provide new insights into secondary metabolism and pathogenicity.</title>
        <authorList>
            <person name="Ballester A.R."/>
            <person name="Marcet-Houben M."/>
            <person name="Levin E."/>
            <person name="Sela N."/>
            <person name="Selma-Lazaro C."/>
            <person name="Carmona L."/>
            <person name="Wisniewski M."/>
            <person name="Droby S."/>
            <person name="Gonzalez-Candelas L."/>
            <person name="Gabaldon T."/>
        </authorList>
    </citation>
    <scope>NUCLEOTIDE SEQUENCE [LARGE SCALE GENOMIC DNA]</scope>
    <source>
        <strain evidence="2 3">MD-8</strain>
    </source>
</reference>
<accession>A0A0A2KQH5</accession>
<dbReference type="HOGENOM" id="CLU_2904890_0_0_1"/>
<feature type="region of interest" description="Disordered" evidence="1">
    <location>
        <begin position="1"/>
        <end position="25"/>
    </location>
</feature>
<dbReference type="GeneID" id="27679115"/>
<protein>
    <submittedName>
        <fullName evidence="2">Uncharacterized protein</fullName>
    </submittedName>
</protein>
<evidence type="ECO:0000313" key="3">
    <source>
        <dbReference type="Proteomes" id="UP000030143"/>
    </source>
</evidence>
<dbReference type="VEuPathDB" id="FungiDB:PEXP_093670"/>
<organism evidence="2 3">
    <name type="scientific">Penicillium expansum</name>
    <name type="common">Blue mold rot fungus</name>
    <dbReference type="NCBI Taxonomy" id="27334"/>
    <lineage>
        <taxon>Eukaryota</taxon>
        <taxon>Fungi</taxon>
        <taxon>Dikarya</taxon>
        <taxon>Ascomycota</taxon>
        <taxon>Pezizomycotina</taxon>
        <taxon>Eurotiomycetes</taxon>
        <taxon>Eurotiomycetidae</taxon>
        <taxon>Eurotiales</taxon>
        <taxon>Aspergillaceae</taxon>
        <taxon>Penicillium</taxon>
    </lineage>
</organism>
<dbReference type="Proteomes" id="UP000030143">
    <property type="component" value="Unassembled WGS sequence"/>
</dbReference>
<dbReference type="RefSeq" id="XP_016594760.1">
    <property type="nucleotide sequence ID" value="XM_016743695.1"/>
</dbReference>
<evidence type="ECO:0000313" key="2">
    <source>
        <dbReference type="EMBL" id="KGO51962.1"/>
    </source>
</evidence>
<keyword evidence="3" id="KW-1185">Reference proteome</keyword>